<protein>
    <recommendedName>
        <fullName evidence="1">DUF7758 domain-containing protein</fullName>
    </recommendedName>
</protein>
<dbReference type="PANTHER" id="PTHR38624">
    <property type="entry name" value="PROTEIN CBG08397-RELATED"/>
    <property type="match status" value="1"/>
</dbReference>
<dbReference type="AlphaFoldDB" id="A0A1I8ESD9"/>
<dbReference type="PANTHER" id="PTHR38624:SF2">
    <property type="entry name" value="BUB1 N-TERMINAL DOMAIN-CONTAINING PROTEIN"/>
    <property type="match status" value="1"/>
</dbReference>
<evidence type="ECO:0000259" key="1">
    <source>
        <dbReference type="Pfam" id="PF24944"/>
    </source>
</evidence>
<accession>A0A1I8ESD9</accession>
<dbReference type="InterPro" id="IPR056660">
    <property type="entry name" value="DUF7758"/>
</dbReference>
<reference evidence="2" key="1">
    <citation type="submission" date="2016-11" db="UniProtKB">
        <authorList>
            <consortium name="WormBaseParasite"/>
        </authorList>
    </citation>
    <scope>IDENTIFICATION</scope>
    <source>
        <strain evidence="2">pt0022</strain>
    </source>
</reference>
<dbReference type="WBParaSite" id="maker-PairedContig_4526-snap-gene-0.1-mRNA-1">
    <property type="protein sequence ID" value="maker-PairedContig_4526-snap-gene-0.1-mRNA-1"/>
    <property type="gene ID" value="maker-PairedContig_4526-snap-gene-0.1"/>
</dbReference>
<evidence type="ECO:0000313" key="2">
    <source>
        <dbReference type="WBParaSite" id="maker-PairedContig_4526-snap-gene-0.1-mRNA-1"/>
    </source>
</evidence>
<name>A0A1I8ESD9_WUCBA</name>
<sequence length="252" mass="30258">MNSTHRTNKIRTFHKKLARGWMKAHCTLCGLYFRRLRKYEISIKQCLCSPILRIIPEAKKICRLRIKSSSDSAKPIKHIISKLGRKATNELERMKRKGNNWSANDLFKFQHGNLDHYDIDEKRAICMEWLRRLSNITKKYYCLAWYASAIYTCYYRLAPDKDEKKRIWIDVKREYAEIFLMGRRIWRRPTHPNRLRILYDLAMLCILFNDIPNDETVILFRDLLDDSDNFNFEVLNEIEYAQSIDKNLVIDL</sequence>
<feature type="domain" description="DUF7758" evidence="1">
    <location>
        <begin position="88"/>
        <end position="209"/>
    </location>
</feature>
<proteinExistence type="predicted"/>
<organism evidence="2">
    <name type="scientific">Wuchereria bancrofti</name>
    <dbReference type="NCBI Taxonomy" id="6293"/>
    <lineage>
        <taxon>Eukaryota</taxon>
        <taxon>Metazoa</taxon>
        <taxon>Ecdysozoa</taxon>
        <taxon>Nematoda</taxon>
        <taxon>Chromadorea</taxon>
        <taxon>Rhabditida</taxon>
        <taxon>Spirurina</taxon>
        <taxon>Spiruromorpha</taxon>
        <taxon>Filarioidea</taxon>
        <taxon>Onchocercidae</taxon>
        <taxon>Wuchereria</taxon>
    </lineage>
</organism>
<dbReference type="Pfam" id="PF24944">
    <property type="entry name" value="DUF7758"/>
    <property type="match status" value="1"/>
</dbReference>